<dbReference type="Pfam" id="PF22516">
    <property type="entry name" value="PreP_C"/>
    <property type="match status" value="1"/>
</dbReference>
<dbReference type="PANTHER" id="PTHR43016">
    <property type="entry name" value="PRESEQUENCE PROTEASE"/>
    <property type="match status" value="1"/>
</dbReference>
<accession>A0A645D8Q1</accession>
<organism evidence="2">
    <name type="scientific">bioreactor metagenome</name>
    <dbReference type="NCBI Taxonomy" id="1076179"/>
    <lineage>
        <taxon>unclassified sequences</taxon>
        <taxon>metagenomes</taxon>
        <taxon>ecological metagenomes</taxon>
    </lineage>
</organism>
<dbReference type="GO" id="GO:0004222">
    <property type="term" value="F:metalloendopeptidase activity"/>
    <property type="evidence" value="ECO:0007669"/>
    <property type="project" value="TreeGrafter"/>
</dbReference>
<feature type="domain" description="Presequence protease mitochondrial-type C-terminal" evidence="1">
    <location>
        <begin position="2"/>
        <end position="132"/>
    </location>
</feature>
<dbReference type="PANTHER" id="PTHR43016:SF13">
    <property type="entry name" value="PRESEQUENCE PROTEASE, MITOCHONDRIAL"/>
    <property type="match status" value="1"/>
</dbReference>
<proteinExistence type="predicted"/>
<evidence type="ECO:0000313" key="2">
    <source>
        <dbReference type="EMBL" id="MPM85569.1"/>
    </source>
</evidence>
<dbReference type="SUPFAM" id="SSF63411">
    <property type="entry name" value="LuxS/MPP-like metallohydrolase"/>
    <property type="match status" value="1"/>
</dbReference>
<dbReference type="Gene3D" id="3.30.830.10">
    <property type="entry name" value="Metalloenzyme, LuxS/M16 peptidase-like"/>
    <property type="match status" value="1"/>
</dbReference>
<protein>
    <recommendedName>
        <fullName evidence="1">Presequence protease mitochondrial-type C-terminal domain-containing protein</fullName>
    </recommendedName>
</protein>
<dbReference type="InterPro" id="IPR011249">
    <property type="entry name" value="Metalloenz_LuxS/M16"/>
</dbReference>
<dbReference type="GO" id="GO:0046872">
    <property type="term" value="F:metal ion binding"/>
    <property type="evidence" value="ECO:0007669"/>
    <property type="project" value="InterPro"/>
</dbReference>
<dbReference type="GO" id="GO:0016485">
    <property type="term" value="P:protein processing"/>
    <property type="evidence" value="ECO:0007669"/>
    <property type="project" value="TreeGrafter"/>
</dbReference>
<dbReference type="InterPro" id="IPR055130">
    <property type="entry name" value="PreP_C"/>
</dbReference>
<reference evidence="2" key="1">
    <citation type="submission" date="2019-08" db="EMBL/GenBank/DDBJ databases">
        <authorList>
            <person name="Kucharzyk K."/>
            <person name="Murdoch R.W."/>
            <person name="Higgins S."/>
            <person name="Loffler F."/>
        </authorList>
    </citation>
    <scope>NUCLEOTIDE SEQUENCE</scope>
</reference>
<dbReference type="AlphaFoldDB" id="A0A645D8Q1"/>
<gene>
    <name evidence="2" type="ORF">SDC9_132650</name>
</gene>
<name>A0A645D8Q1_9ZZZZ</name>
<dbReference type="EMBL" id="VSSQ01033840">
    <property type="protein sequence ID" value="MPM85569.1"/>
    <property type="molecule type" value="Genomic_DNA"/>
</dbReference>
<sequence length="165" mass="19137">MNVIKNIVNTEYLWNEVRVKGGAYGCGCNFSRNGIVYAYSYRDPNVKETFDNFDNIGNFINKLTLSDKEITKYTLGAINVIDRPKSKADRLELMVARYYNGLTKEDVQRERDEILSVTEKDVKEYAQLFSAVMRYGAICTFGSETKINENKSLYEQTRRLYNKCK</sequence>
<comment type="caution">
    <text evidence="2">The sequence shown here is derived from an EMBL/GenBank/DDBJ whole genome shotgun (WGS) entry which is preliminary data.</text>
</comment>
<evidence type="ECO:0000259" key="1">
    <source>
        <dbReference type="Pfam" id="PF22516"/>
    </source>
</evidence>